<dbReference type="GO" id="GO:0008677">
    <property type="term" value="F:2-dehydropantoate 2-reductase activity"/>
    <property type="evidence" value="ECO:0007669"/>
    <property type="project" value="UniProtKB-EC"/>
</dbReference>
<dbReference type="InterPro" id="IPR013328">
    <property type="entry name" value="6PGD_dom2"/>
</dbReference>
<evidence type="ECO:0000259" key="11">
    <source>
        <dbReference type="Pfam" id="PF02558"/>
    </source>
</evidence>
<comment type="pathway">
    <text evidence="1 10">Cofactor biosynthesis; (R)-pantothenate biosynthesis; (R)-pantoate from 3-methyl-2-oxobutanoate: step 2/2.</text>
</comment>
<feature type="domain" description="Ketopantoate reductase C-terminal" evidence="12">
    <location>
        <begin position="172"/>
        <end position="293"/>
    </location>
</feature>
<keyword evidence="6 10" id="KW-0521">NADP</keyword>
<evidence type="ECO:0000256" key="10">
    <source>
        <dbReference type="RuleBase" id="RU362068"/>
    </source>
</evidence>
<dbReference type="EC" id="1.1.1.169" evidence="3 10"/>
<dbReference type="InterPro" id="IPR008927">
    <property type="entry name" value="6-PGluconate_DH-like_C_sf"/>
</dbReference>
<comment type="similarity">
    <text evidence="2 10">Belongs to the ketopantoate reductase family.</text>
</comment>
<dbReference type="InterPro" id="IPR050838">
    <property type="entry name" value="Ketopantoate_reductase"/>
</dbReference>
<name>A0ABU9SR34_9ALTE</name>
<evidence type="ECO:0000256" key="1">
    <source>
        <dbReference type="ARBA" id="ARBA00004994"/>
    </source>
</evidence>
<dbReference type="EMBL" id="JBBMQS010000001">
    <property type="protein sequence ID" value="MEM5496322.1"/>
    <property type="molecule type" value="Genomic_DNA"/>
</dbReference>
<dbReference type="Gene3D" id="3.40.50.720">
    <property type="entry name" value="NAD(P)-binding Rossmann-like Domain"/>
    <property type="match status" value="1"/>
</dbReference>
<evidence type="ECO:0000256" key="8">
    <source>
        <dbReference type="ARBA" id="ARBA00032024"/>
    </source>
</evidence>
<keyword evidence="7 10" id="KW-0560">Oxidoreductase</keyword>
<dbReference type="Gene3D" id="1.10.1040.10">
    <property type="entry name" value="N-(1-d-carboxylethyl)-l-norvaline Dehydrogenase, domain 2"/>
    <property type="match status" value="1"/>
</dbReference>
<evidence type="ECO:0000256" key="5">
    <source>
        <dbReference type="ARBA" id="ARBA00022655"/>
    </source>
</evidence>
<protein>
    <recommendedName>
        <fullName evidence="4 10">2-dehydropantoate 2-reductase</fullName>
        <ecNumber evidence="3 10">1.1.1.169</ecNumber>
    </recommendedName>
    <alternativeName>
        <fullName evidence="8 10">Ketopantoate reductase</fullName>
    </alternativeName>
</protein>
<dbReference type="Proteomes" id="UP001461163">
    <property type="component" value="Unassembled WGS sequence"/>
</dbReference>
<evidence type="ECO:0000313" key="14">
    <source>
        <dbReference type="Proteomes" id="UP001461163"/>
    </source>
</evidence>
<comment type="catalytic activity">
    <reaction evidence="9 10">
        <text>(R)-pantoate + NADP(+) = 2-dehydropantoate + NADPH + H(+)</text>
        <dbReference type="Rhea" id="RHEA:16233"/>
        <dbReference type="ChEBI" id="CHEBI:11561"/>
        <dbReference type="ChEBI" id="CHEBI:15378"/>
        <dbReference type="ChEBI" id="CHEBI:15980"/>
        <dbReference type="ChEBI" id="CHEBI:57783"/>
        <dbReference type="ChEBI" id="CHEBI:58349"/>
        <dbReference type="EC" id="1.1.1.169"/>
    </reaction>
</comment>
<evidence type="ECO:0000256" key="3">
    <source>
        <dbReference type="ARBA" id="ARBA00013014"/>
    </source>
</evidence>
<proteinExistence type="inferred from homology"/>
<dbReference type="RefSeq" id="WP_342880807.1">
    <property type="nucleotide sequence ID" value="NZ_JBBMQS010000001.1"/>
</dbReference>
<dbReference type="PANTHER" id="PTHR43765:SF2">
    <property type="entry name" value="2-DEHYDROPANTOATE 2-REDUCTASE"/>
    <property type="match status" value="1"/>
</dbReference>
<dbReference type="InterPro" id="IPR003710">
    <property type="entry name" value="ApbA"/>
</dbReference>
<dbReference type="SUPFAM" id="SSF51735">
    <property type="entry name" value="NAD(P)-binding Rossmann-fold domains"/>
    <property type="match status" value="1"/>
</dbReference>
<dbReference type="SUPFAM" id="SSF48179">
    <property type="entry name" value="6-phosphogluconate dehydrogenase C-terminal domain-like"/>
    <property type="match status" value="1"/>
</dbReference>
<evidence type="ECO:0000259" key="12">
    <source>
        <dbReference type="Pfam" id="PF08546"/>
    </source>
</evidence>
<dbReference type="Pfam" id="PF02558">
    <property type="entry name" value="ApbA"/>
    <property type="match status" value="1"/>
</dbReference>
<evidence type="ECO:0000256" key="7">
    <source>
        <dbReference type="ARBA" id="ARBA00023002"/>
    </source>
</evidence>
<reference evidence="13 14" key="1">
    <citation type="submission" date="2024-03" db="EMBL/GenBank/DDBJ databases">
        <title>Community enrichment and isolation of bacterial strains for fucoidan degradation.</title>
        <authorList>
            <person name="Sichert A."/>
        </authorList>
    </citation>
    <scope>NUCLEOTIDE SEQUENCE [LARGE SCALE GENOMIC DNA]</scope>
    <source>
        <strain evidence="13 14">AS12</strain>
    </source>
</reference>
<dbReference type="PANTHER" id="PTHR43765">
    <property type="entry name" value="2-DEHYDROPANTOATE 2-REDUCTASE-RELATED"/>
    <property type="match status" value="1"/>
</dbReference>
<keyword evidence="14" id="KW-1185">Reference proteome</keyword>
<organism evidence="13 14">
    <name type="scientific">Paraglaciecola mesophila</name>
    <dbReference type="NCBI Taxonomy" id="197222"/>
    <lineage>
        <taxon>Bacteria</taxon>
        <taxon>Pseudomonadati</taxon>
        <taxon>Pseudomonadota</taxon>
        <taxon>Gammaproteobacteria</taxon>
        <taxon>Alteromonadales</taxon>
        <taxon>Alteromonadaceae</taxon>
        <taxon>Paraglaciecola</taxon>
    </lineage>
</organism>
<evidence type="ECO:0000256" key="2">
    <source>
        <dbReference type="ARBA" id="ARBA00007870"/>
    </source>
</evidence>
<dbReference type="InterPro" id="IPR036291">
    <property type="entry name" value="NAD(P)-bd_dom_sf"/>
</dbReference>
<dbReference type="InterPro" id="IPR013332">
    <property type="entry name" value="KPR_N"/>
</dbReference>
<evidence type="ECO:0000256" key="9">
    <source>
        <dbReference type="ARBA" id="ARBA00048793"/>
    </source>
</evidence>
<gene>
    <name evidence="13" type="ORF">WNY77_02820</name>
</gene>
<feature type="domain" description="Ketopantoate reductase N-terminal" evidence="11">
    <location>
        <begin position="3"/>
        <end position="144"/>
    </location>
</feature>
<dbReference type="NCBIfam" id="TIGR00745">
    <property type="entry name" value="apbA_panE"/>
    <property type="match status" value="1"/>
</dbReference>
<evidence type="ECO:0000256" key="4">
    <source>
        <dbReference type="ARBA" id="ARBA00019465"/>
    </source>
</evidence>
<accession>A0ABU9SR34</accession>
<evidence type="ECO:0000313" key="13">
    <source>
        <dbReference type="EMBL" id="MEM5496322.1"/>
    </source>
</evidence>
<keyword evidence="5 10" id="KW-0566">Pantothenate biosynthesis</keyword>
<comment type="caution">
    <text evidence="13">The sequence shown here is derived from an EMBL/GenBank/DDBJ whole genome shotgun (WGS) entry which is preliminary data.</text>
</comment>
<comment type="function">
    <text evidence="10">Catalyzes the NADPH-dependent reduction of ketopantoate into pantoic acid.</text>
</comment>
<sequence length="294" mass="32059">MKVAILGNGAIGNLLVLKCYQIKQDVGVFMRSQQHFTLTATDIGHQAHQINIDSLARASLSEFNLLIIPVKAYQVVNALKQLQIDLTPVQTIVLLHNGMGVIDSAKALLPDNPIIAATTSHAAYKPDAQSVTETGLGVCHLGYLQHPGAIDSEQIHNILNRLLGPCTWHEKIEQALWDKLAINAAINPLTAIHRVNNGQLTELKYRADIESICAETVSVMTASGFHADKSELVEKVLSVANATATNYSSMYQDIAHHRLSEIAFINGYICQEAQKQGLDVPFNTELVNKINALA</sequence>
<dbReference type="InterPro" id="IPR013752">
    <property type="entry name" value="KPA_reductase"/>
</dbReference>
<evidence type="ECO:0000256" key="6">
    <source>
        <dbReference type="ARBA" id="ARBA00022857"/>
    </source>
</evidence>
<dbReference type="Pfam" id="PF08546">
    <property type="entry name" value="ApbA_C"/>
    <property type="match status" value="1"/>
</dbReference>